<keyword evidence="2" id="KW-0813">Transport</keyword>
<feature type="transmembrane region" description="Helical" evidence="7">
    <location>
        <begin position="12"/>
        <end position="30"/>
    </location>
</feature>
<dbReference type="PANTHER" id="PTHR42770:SF15">
    <property type="entry name" value="GLUTAMATE_GAMMA-AMINOBUTYRATE ANTIPORTER-RELATED"/>
    <property type="match status" value="1"/>
</dbReference>
<accession>A0ABP2APM2</accession>
<dbReference type="NCBIfam" id="NF011775">
    <property type="entry name" value="PRK15238.1"/>
    <property type="match status" value="1"/>
</dbReference>
<evidence type="ECO:0000256" key="5">
    <source>
        <dbReference type="ARBA" id="ARBA00022989"/>
    </source>
</evidence>
<evidence type="ECO:0000256" key="4">
    <source>
        <dbReference type="ARBA" id="ARBA00022692"/>
    </source>
</evidence>
<comment type="caution">
    <text evidence="8">The sequence shown here is derived from an EMBL/GenBank/DDBJ whole genome shotgun (WGS) entry which is preliminary data.</text>
</comment>
<feature type="transmembrane region" description="Helical" evidence="7">
    <location>
        <begin position="325"/>
        <end position="343"/>
    </location>
</feature>
<feature type="transmembrane region" description="Helical" evidence="7">
    <location>
        <begin position="373"/>
        <end position="391"/>
    </location>
</feature>
<feature type="transmembrane region" description="Helical" evidence="7">
    <location>
        <begin position="213"/>
        <end position="233"/>
    </location>
</feature>
<dbReference type="InterPro" id="IPR002293">
    <property type="entry name" value="AA/rel_permease1"/>
</dbReference>
<feature type="transmembrane region" description="Helical" evidence="7">
    <location>
        <begin position="139"/>
        <end position="158"/>
    </location>
</feature>
<keyword evidence="4 7" id="KW-0812">Transmembrane</keyword>
<organism evidence="8 9">
    <name type="scientific">Sarcina ventriculi</name>
    <name type="common">Clostridium ventriculi</name>
    <dbReference type="NCBI Taxonomy" id="1267"/>
    <lineage>
        <taxon>Bacteria</taxon>
        <taxon>Bacillati</taxon>
        <taxon>Bacillota</taxon>
        <taxon>Clostridia</taxon>
        <taxon>Eubacteriales</taxon>
        <taxon>Clostridiaceae</taxon>
        <taxon>Sarcina</taxon>
    </lineage>
</organism>
<sequence length="517" mass="56844">MEKPNLKNNVYKISLLGFIAMIFPNLYGIANPQQAFYQMGYAAIIYMIVGAILFFIPYSFMVSEMGSAFKDKQGGIFIWMKESMGEKYSLIVTMIWYGSQVLWFVTTATITWVVVSTAIFGKDMTSTWTFLGLNNSQTLAILGVILIVVIALASGFGVKNLTFLSTVALVSMIVIHILIIGGSLIIFASSGFHFSQPMISSFKGVFIGPNPNYSTPLAATGFFVFVVFMYGGMEIIAGLADQVKNPTKNVPKGIIFSTIIITGLMVGIVLLIGMYINWKQVLSGQDVSLGNFSVYEVQAMGIKLGHVFGLNQAASINLGLWLNRILSWSTAIALAVLPLKVYAPIKQLFKGVPKELLPEKLTRENKNGIPMNAVWLQTIIVSAFLIAIGFSGGSTSTALYNKVVLIMTVAMTVPYFFIVIAYIKFKKNKNIKKSYEFFSVKSGVVWGIITAATLLFANIFSIIQPILEGETNALSNTLWLAAGPIIFAAVGWILYKRYEIKKKRLVNENSDNNNLTA</sequence>
<dbReference type="EMBL" id="CYZR01000003">
    <property type="protein sequence ID" value="CUN77633.1"/>
    <property type="molecule type" value="Genomic_DNA"/>
</dbReference>
<feature type="transmembrane region" description="Helical" evidence="7">
    <location>
        <begin position="444"/>
        <end position="466"/>
    </location>
</feature>
<feature type="transmembrane region" description="Helical" evidence="7">
    <location>
        <begin position="36"/>
        <end position="60"/>
    </location>
</feature>
<keyword evidence="3" id="KW-1003">Cell membrane</keyword>
<feature type="transmembrane region" description="Helical" evidence="7">
    <location>
        <begin position="478"/>
        <end position="495"/>
    </location>
</feature>
<dbReference type="Pfam" id="PF13520">
    <property type="entry name" value="AA_permease_2"/>
    <property type="match status" value="1"/>
</dbReference>
<evidence type="ECO:0000256" key="1">
    <source>
        <dbReference type="ARBA" id="ARBA00004651"/>
    </source>
</evidence>
<evidence type="ECO:0000256" key="7">
    <source>
        <dbReference type="SAM" id="Phobius"/>
    </source>
</evidence>
<dbReference type="Proteomes" id="UP000095488">
    <property type="component" value="Unassembled WGS sequence"/>
</dbReference>
<comment type="subcellular location">
    <subcellularLocation>
        <location evidence="1">Cell membrane</location>
        <topology evidence="1">Multi-pass membrane protein</topology>
    </subcellularLocation>
</comment>
<feature type="transmembrane region" description="Helical" evidence="7">
    <location>
        <begin position="403"/>
        <end position="423"/>
    </location>
</feature>
<dbReference type="Gene3D" id="1.20.1740.10">
    <property type="entry name" value="Amino acid/polyamine transporter I"/>
    <property type="match status" value="1"/>
</dbReference>
<feature type="transmembrane region" description="Helical" evidence="7">
    <location>
        <begin position="254"/>
        <end position="276"/>
    </location>
</feature>
<proteinExistence type="predicted"/>
<feature type="transmembrane region" description="Helical" evidence="7">
    <location>
        <begin position="90"/>
        <end position="119"/>
    </location>
</feature>
<keyword evidence="9" id="KW-1185">Reference proteome</keyword>
<evidence type="ECO:0000256" key="2">
    <source>
        <dbReference type="ARBA" id="ARBA00022448"/>
    </source>
</evidence>
<dbReference type="PIRSF" id="PIRSF006060">
    <property type="entry name" value="AA_transporter"/>
    <property type="match status" value="1"/>
</dbReference>
<name>A0ABP2APM2_SARVE</name>
<evidence type="ECO:0000256" key="3">
    <source>
        <dbReference type="ARBA" id="ARBA00022475"/>
    </source>
</evidence>
<keyword evidence="6 7" id="KW-0472">Membrane</keyword>
<evidence type="ECO:0000313" key="8">
    <source>
        <dbReference type="EMBL" id="CUN77633.1"/>
    </source>
</evidence>
<dbReference type="RefSeq" id="WP_162214196.1">
    <property type="nucleotide sequence ID" value="NZ_CABIXL010000003.1"/>
</dbReference>
<dbReference type="InterPro" id="IPR050367">
    <property type="entry name" value="APC_superfamily"/>
</dbReference>
<gene>
    <name evidence="8" type="primary">yjeM_3</name>
    <name evidence="8" type="ORF">ERS852473_01065</name>
</gene>
<keyword evidence="5 7" id="KW-1133">Transmembrane helix</keyword>
<protein>
    <submittedName>
        <fullName evidence="8">Inner membrane transporter yjeM</fullName>
    </submittedName>
</protein>
<dbReference type="PANTHER" id="PTHR42770">
    <property type="entry name" value="AMINO ACID TRANSPORTER-RELATED"/>
    <property type="match status" value="1"/>
</dbReference>
<reference evidence="8 9" key="1">
    <citation type="submission" date="2015-09" db="EMBL/GenBank/DDBJ databases">
        <authorList>
            <consortium name="Pathogen Informatics"/>
            <person name="Wu L."/>
            <person name="Ma J."/>
        </authorList>
    </citation>
    <scope>NUCLEOTIDE SEQUENCE [LARGE SCALE GENOMIC DNA]</scope>
    <source>
        <strain evidence="8 9">2789STDY5834858</strain>
    </source>
</reference>
<feature type="transmembrane region" description="Helical" evidence="7">
    <location>
        <begin position="170"/>
        <end position="193"/>
    </location>
</feature>
<evidence type="ECO:0000256" key="6">
    <source>
        <dbReference type="ARBA" id="ARBA00023136"/>
    </source>
</evidence>
<evidence type="ECO:0000313" key="9">
    <source>
        <dbReference type="Proteomes" id="UP000095488"/>
    </source>
</evidence>